<dbReference type="AlphaFoldDB" id="A0A2P2KTV9"/>
<protein>
    <submittedName>
        <fullName evidence="1">Zinc finger family protein</fullName>
    </submittedName>
</protein>
<reference evidence="1" key="1">
    <citation type="submission" date="2018-02" db="EMBL/GenBank/DDBJ databases">
        <title>Rhizophora mucronata_Transcriptome.</title>
        <authorList>
            <person name="Meera S.P."/>
            <person name="Sreeshan A."/>
            <person name="Augustine A."/>
        </authorList>
    </citation>
    <scope>NUCLEOTIDE SEQUENCE</scope>
    <source>
        <tissue evidence="1">Leaf</tissue>
    </source>
</reference>
<organism evidence="1">
    <name type="scientific">Rhizophora mucronata</name>
    <name type="common">Asiatic mangrove</name>
    <dbReference type="NCBI Taxonomy" id="61149"/>
    <lineage>
        <taxon>Eukaryota</taxon>
        <taxon>Viridiplantae</taxon>
        <taxon>Streptophyta</taxon>
        <taxon>Embryophyta</taxon>
        <taxon>Tracheophyta</taxon>
        <taxon>Spermatophyta</taxon>
        <taxon>Magnoliopsida</taxon>
        <taxon>eudicotyledons</taxon>
        <taxon>Gunneridae</taxon>
        <taxon>Pentapetalae</taxon>
        <taxon>rosids</taxon>
        <taxon>fabids</taxon>
        <taxon>Malpighiales</taxon>
        <taxon>Rhizophoraceae</taxon>
        <taxon>Rhizophora</taxon>
    </lineage>
</organism>
<accession>A0A2P2KTV9</accession>
<evidence type="ECO:0000313" key="1">
    <source>
        <dbReference type="EMBL" id="MBX09156.1"/>
    </source>
</evidence>
<dbReference type="EMBL" id="GGEC01028672">
    <property type="protein sequence ID" value="MBX09156.1"/>
    <property type="molecule type" value="Transcribed_RNA"/>
</dbReference>
<proteinExistence type="predicted"/>
<sequence>MMNSPFQSLLDDTNYEATFLHPVEVLQVCLPQILSLSSHLQILELLEVEKLGG</sequence>
<name>A0A2P2KTV9_RHIMU</name>